<dbReference type="EMBL" id="KE345788">
    <property type="protein sequence ID" value="EXC16104.1"/>
    <property type="molecule type" value="Genomic_DNA"/>
</dbReference>
<proteinExistence type="predicted"/>
<dbReference type="AlphaFoldDB" id="W9RWV7"/>
<accession>W9RWV7</accession>
<organism evidence="1 2">
    <name type="scientific">Morus notabilis</name>
    <dbReference type="NCBI Taxonomy" id="981085"/>
    <lineage>
        <taxon>Eukaryota</taxon>
        <taxon>Viridiplantae</taxon>
        <taxon>Streptophyta</taxon>
        <taxon>Embryophyta</taxon>
        <taxon>Tracheophyta</taxon>
        <taxon>Spermatophyta</taxon>
        <taxon>Magnoliopsida</taxon>
        <taxon>eudicotyledons</taxon>
        <taxon>Gunneridae</taxon>
        <taxon>Pentapetalae</taxon>
        <taxon>rosids</taxon>
        <taxon>fabids</taxon>
        <taxon>Rosales</taxon>
        <taxon>Moraceae</taxon>
        <taxon>Moreae</taxon>
        <taxon>Morus</taxon>
    </lineage>
</organism>
<name>W9RWV7_9ROSA</name>
<evidence type="ECO:0000313" key="1">
    <source>
        <dbReference type="EMBL" id="EXC16104.1"/>
    </source>
</evidence>
<protein>
    <submittedName>
        <fullName evidence="1">Uncharacterized protein</fullName>
    </submittedName>
</protein>
<dbReference type="Proteomes" id="UP000030645">
    <property type="component" value="Unassembled WGS sequence"/>
</dbReference>
<gene>
    <name evidence="1" type="ORF">L484_016208</name>
</gene>
<reference evidence="2" key="1">
    <citation type="submission" date="2013-01" db="EMBL/GenBank/DDBJ databases">
        <title>Draft Genome Sequence of a Mulberry Tree, Morus notabilis C.K. Schneid.</title>
        <authorList>
            <person name="He N."/>
            <person name="Zhao S."/>
        </authorList>
    </citation>
    <scope>NUCLEOTIDE SEQUENCE</scope>
</reference>
<evidence type="ECO:0000313" key="2">
    <source>
        <dbReference type="Proteomes" id="UP000030645"/>
    </source>
</evidence>
<sequence>MLADIGVPLRQVAYADWVDDWQKAVTGTAGTHREKLGLARCHAGPTREKIGRAVMAACKETHALRTSKRVSIGSQIVVQTSGTSRTDTRKNPATDVMVAAMEVAVAYFRGGLRSYPT</sequence>
<keyword evidence="2" id="KW-1185">Reference proteome</keyword>